<proteinExistence type="inferred from homology"/>
<organism evidence="3 4">
    <name type="scientific">Devosia enhydra</name>
    <dbReference type="NCBI Taxonomy" id="665118"/>
    <lineage>
        <taxon>Bacteria</taxon>
        <taxon>Pseudomonadati</taxon>
        <taxon>Pseudomonadota</taxon>
        <taxon>Alphaproteobacteria</taxon>
        <taxon>Hyphomicrobiales</taxon>
        <taxon>Devosiaceae</taxon>
        <taxon>Devosia</taxon>
    </lineage>
</organism>
<dbReference type="PANTHER" id="PTHR18964:SF149">
    <property type="entry name" value="BIFUNCTIONAL UDP-N-ACETYLGLUCOSAMINE 2-EPIMERASE_N-ACETYLMANNOSAMINE KINASE"/>
    <property type="match status" value="1"/>
</dbReference>
<dbReference type="InterPro" id="IPR036388">
    <property type="entry name" value="WH-like_DNA-bd_sf"/>
</dbReference>
<comment type="similarity">
    <text evidence="1">Belongs to the ROK (NagC/XylR) family.</text>
</comment>
<dbReference type="InterPro" id="IPR036390">
    <property type="entry name" value="WH_DNA-bd_sf"/>
</dbReference>
<dbReference type="GO" id="GO:0016301">
    <property type="term" value="F:kinase activity"/>
    <property type="evidence" value="ECO:0007669"/>
    <property type="project" value="UniProtKB-KW"/>
</dbReference>
<dbReference type="PANTHER" id="PTHR18964">
    <property type="entry name" value="ROK (REPRESSOR, ORF, KINASE) FAMILY"/>
    <property type="match status" value="1"/>
</dbReference>
<dbReference type="STRING" id="665118.SAMN02983003_2211"/>
<name>A0A1K2HY44_9HYPH</name>
<evidence type="ECO:0000313" key="3">
    <source>
        <dbReference type="EMBL" id="SFZ84784.1"/>
    </source>
</evidence>
<keyword evidence="3" id="KW-0418">Kinase</keyword>
<dbReference type="InterPro" id="IPR000600">
    <property type="entry name" value="ROK"/>
</dbReference>
<dbReference type="EMBL" id="FPKU01000002">
    <property type="protein sequence ID" value="SFZ84784.1"/>
    <property type="molecule type" value="Genomic_DNA"/>
</dbReference>
<dbReference type="SUPFAM" id="SSF53067">
    <property type="entry name" value="Actin-like ATPase domain"/>
    <property type="match status" value="1"/>
</dbReference>
<dbReference type="Pfam" id="PF00480">
    <property type="entry name" value="ROK"/>
    <property type="match status" value="1"/>
</dbReference>
<keyword evidence="3" id="KW-0808">Transferase</keyword>
<feature type="region of interest" description="Disordered" evidence="2">
    <location>
        <begin position="1"/>
        <end position="24"/>
    </location>
</feature>
<dbReference type="Gene3D" id="1.10.10.10">
    <property type="entry name" value="Winged helix-like DNA-binding domain superfamily/Winged helix DNA-binding domain"/>
    <property type="match status" value="1"/>
</dbReference>
<dbReference type="Gene3D" id="3.30.420.40">
    <property type="match status" value="2"/>
</dbReference>
<accession>A0A1K2HY44</accession>
<dbReference type="SUPFAM" id="SSF46785">
    <property type="entry name" value="Winged helix' DNA-binding domain"/>
    <property type="match status" value="1"/>
</dbReference>
<evidence type="ECO:0000313" key="4">
    <source>
        <dbReference type="Proteomes" id="UP000183447"/>
    </source>
</evidence>
<dbReference type="Proteomes" id="UP000183447">
    <property type="component" value="Unassembled WGS sequence"/>
</dbReference>
<sequence length="410" mass="43276">MTTRERPAARQRVAIGTNPERNRSHNRRVVLDVVRMHGALGRTEIARLTRLTPQAVANIVEELCSEDMLVEVGRRRAGRGQPPIQFAVNPEGPMTAGVEIAGDRIATVLLDLGGGVRARRTAPLADTRPEIVVEHLSREIAALRRQGGSARLLGVGVVMPGPFEVDGMSSVGPATLPGWSGIDPRGLIEEATGTMAVIENDANAAAVGERLFGAGRPFSSFCLLYFGVGIGLGIIHEGRPLRGAHGNAGEIGHTPTRPRNDRPAGGWLEQHASLYALRDRLAAAGLIDVGPVALDALLAARHPVLMDWIAEAADHLAPVVGMLENLLDPETIILGGALPDALTDALIAALEPLPISVAARPHRTVPRVLRGQTGRWTAALGAAALPLMETLTPRLDLAIGPLAPADTEPN</sequence>
<dbReference type="AlphaFoldDB" id="A0A1K2HY44"/>
<protein>
    <submittedName>
        <fullName evidence="3">Sugar kinase of the NBD/HSP70 family, may contain an N-terminal HTH domain</fullName>
    </submittedName>
</protein>
<dbReference type="RefSeq" id="WP_072342681.1">
    <property type="nucleotide sequence ID" value="NZ_FPKU01000002.1"/>
</dbReference>
<keyword evidence="4" id="KW-1185">Reference proteome</keyword>
<dbReference type="InterPro" id="IPR043129">
    <property type="entry name" value="ATPase_NBD"/>
</dbReference>
<evidence type="ECO:0000256" key="2">
    <source>
        <dbReference type="SAM" id="MobiDB-lite"/>
    </source>
</evidence>
<gene>
    <name evidence="3" type="ORF">SAMN02983003_2211</name>
</gene>
<evidence type="ECO:0000256" key="1">
    <source>
        <dbReference type="ARBA" id="ARBA00006479"/>
    </source>
</evidence>
<dbReference type="OrthoDB" id="49685at2"/>
<reference evidence="3 4" key="1">
    <citation type="submission" date="2016-11" db="EMBL/GenBank/DDBJ databases">
        <authorList>
            <person name="Jaros S."/>
            <person name="Januszkiewicz K."/>
            <person name="Wedrychowicz H."/>
        </authorList>
    </citation>
    <scope>NUCLEOTIDE SEQUENCE [LARGE SCALE GENOMIC DNA]</scope>
    <source>
        <strain evidence="3 4">ATCC 23634</strain>
    </source>
</reference>